<evidence type="ECO:0000313" key="4">
    <source>
        <dbReference type="Proteomes" id="UP000663829"/>
    </source>
</evidence>
<accession>A0A815SS62</accession>
<feature type="region of interest" description="Disordered" evidence="1">
    <location>
        <begin position="107"/>
        <end position="132"/>
    </location>
</feature>
<name>A0A815SS62_9BILA</name>
<protein>
    <submittedName>
        <fullName evidence="2">Uncharacterized protein</fullName>
    </submittedName>
</protein>
<dbReference type="EMBL" id="CAJNOQ010021784">
    <property type="protein sequence ID" value="CAF1491753.1"/>
    <property type="molecule type" value="Genomic_DNA"/>
</dbReference>
<organism evidence="2 4">
    <name type="scientific">Didymodactylos carnosus</name>
    <dbReference type="NCBI Taxonomy" id="1234261"/>
    <lineage>
        <taxon>Eukaryota</taxon>
        <taxon>Metazoa</taxon>
        <taxon>Spiralia</taxon>
        <taxon>Gnathifera</taxon>
        <taxon>Rotifera</taxon>
        <taxon>Eurotatoria</taxon>
        <taxon>Bdelloidea</taxon>
        <taxon>Philodinida</taxon>
        <taxon>Philodinidae</taxon>
        <taxon>Didymodactylos</taxon>
    </lineage>
</organism>
<evidence type="ECO:0000313" key="2">
    <source>
        <dbReference type="EMBL" id="CAF1491753.1"/>
    </source>
</evidence>
<gene>
    <name evidence="2" type="ORF">GPM918_LOCUS36288</name>
    <name evidence="3" type="ORF">SRO942_LOCUS37020</name>
</gene>
<keyword evidence="4" id="KW-1185">Reference proteome</keyword>
<dbReference type="AlphaFoldDB" id="A0A815SS62"/>
<dbReference type="Proteomes" id="UP000663829">
    <property type="component" value="Unassembled WGS sequence"/>
</dbReference>
<sequence length="132" mass="15030">MQWIRNIVQDPRGPMNTFHEYNASISRIVQVDYDLSGRTASGREWTIRFSINADYANEARGYQPHYGGEVKWTGVHGQGTAPAIYAWLERVPTGRLNDKNYKMKEYGTGSEKKQFNDGGSAEWKSTSKKTGY</sequence>
<evidence type="ECO:0000313" key="3">
    <source>
        <dbReference type="EMBL" id="CAF4354781.1"/>
    </source>
</evidence>
<evidence type="ECO:0000256" key="1">
    <source>
        <dbReference type="SAM" id="MobiDB-lite"/>
    </source>
</evidence>
<proteinExistence type="predicted"/>
<comment type="caution">
    <text evidence="2">The sequence shown here is derived from an EMBL/GenBank/DDBJ whole genome shotgun (WGS) entry which is preliminary data.</text>
</comment>
<dbReference type="Proteomes" id="UP000681722">
    <property type="component" value="Unassembled WGS sequence"/>
</dbReference>
<dbReference type="EMBL" id="CAJOBC010087279">
    <property type="protein sequence ID" value="CAF4354781.1"/>
    <property type="molecule type" value="Genomic_DNA"/>
</dbReference>
<reference evidence="2" key="1">
    <citation type="submission" date="2021-02" db="EMBL/GenBank/DDBJ databases">
        <authorList>
            <person name="Nowell W R."/>
        </authorList>
    </citation>
    <scope>NUCLEOTIDE SEQUENCE</scope>
</reference>